<reference evidence="9" key="1">
    <citation type="submission" date="2023-01" db="EMBL/GenBank/DDBJ databases">
        <title>Key to firefly adult light organ development and bioluminescence: homeobox transcription factors regulate luciferase expression and transportation to peroxisome.</title>
        <authorList>
            <person name="Fu X."/>
        </authorList>
    </citation>
    <scope>NUCLEOTIDE SEQUENCE [LARGE SCALE GENOMIC DNA]</scope>
</reference>
<dbReference type="EMBL" id="JARPUR010000004">
    <property type="protein sequence ID" value="KAK4878055.1"/>
    <property type="molecule type" value="Genomic_DNA"/>
</dbReference>
<keyword evidence="9" id="KW-1185">Reference proteome</keyword>
<evidence type="ECO:0000256" key="2">
    <source>
        <dbReference type="ARBA" id="ARBA00011738"/>
    </source>
</evidence>
<dbReference type="PANTHER" id="PTHR10353:SF36">
    <property type="entry name" value="LP05116P"/>
    <property type="match status" value="1"/>
</dbReference>
<evidence type="ECO:0000256" key="7">
    <source>
        <dbReference type="SAM" id="SignalP"/>
    </source>
</evidence>
<organism evidence="8 9">
    <name type="scientific">Aquatica leii</name>
    <dbReference type="NCBI Taxonomy" id="1421715"/>
    <lineage>
        <taxon>Eukaryota</taxon>
        <taxon>Metazoa</taxon>
        <taxon>Ecdysozoa</taxon>
        <taxon>Arthropoda</taxon>
        <taxon>Hexapoda</taxon>
        <taxon>Insecta</taxon>
        <taxon>Pterygota</taxon>
        <taxon>Neoptera</taxon>
        <taxon>Endopterygota</taxon>
        <taxon>Coleoptera</taxon>
        <taxon>Polyphaga</taxon>
        <taxon>Elateriformia</taxon>
        <taxon>Elateroidea</taxon>
        <taxon>Lampyridae</taxon>
        <taxon>Luciolinae</taxon>
        <taxon>Aquatica</taxon>
    </lineage>
</organism>
<comment type="caution">
    <text evidence="8">The sequence shown here is derived from an EMBL/GenBank/DDBJ whole genome shotgun (WGS) entry which is preliminary data.</text>
</comment>
<dbReference type="GO" id="GO:0005975">
    <property type="term" value="P:carbohydrate metabolic process"/>
    <property type="evidence" value="ECO:0007669"/>
    <property type="project" value="InterPro"/>
</dbReference>
<evidence type="ECO:0000256" key="3">
    <source>
        <dbReference type="ARBA" id="ARBA00022801"/>
    </source>
</evidence>
<comment type="subunit">
    <text evidence="2">Homodimer.</text>
</comment>
<evidence type="ECO:0000256" key="6">
    <source>
        <dbReference type="RuleBase" id="RU003690"/>
    </source>
</evidence>
<keyword evidence="5" id="KW-0326">Glycosidase</keyword>
<dbReference type="PANTHER" id="PTHR10353">
    <property type="entry name" value="GLYCOSYL HYDROLASE"/>
    <property type="match status" value="1"/>
</dbReference>
<evidence type="ECO:0008006" key="10">
    <source>
        <dbReference type="Google" id="ProtNLM"/>
    </source>
</evidence>
<dbReference type="Proteomes" id="UP001353858">
    <property type="component" value="Unassembled WGS sequence"/>
</dbReference>
<evidence type="ECO:0000313" key="8">
    <source>
        <dbReference type="EMBL" id="KAK4878055.1"/>
    </source>
</evidence>
<evidence type="ECO:0000256" key="5">
    <source>
        <dbReference type="ARBA" id="ARBA00023295"/>
    </source>
</evidence>
<dbReference type="InterPro" id="IPR017853">
    <property type="entry name" value="GH"/>
</dbReference>
<accession>A0AAN7SQD6</accession>
<dbReference type="GO" id="GO:0008422">
    <property type="term" value="F:beta-glucosidase activity"/>
    <property type="evidence" value="ECO:0007669"/>
    <property type="project" value="TreeGrafter"/>
</dbReference>
<evidence type="ECO:0000256" key="1">
    <source>
        <dbReference type="ARBA" id="ARBA00010838"/>
    </source>
</evidence>
<dbReference type="Gene3D" id="3.20.20.80">
    <property type="entry name" value="Glycosidases"/>
    <property type="match status" value="1"/>
</dbReference>
<evidence type="ECO:0000256" key="4">
    <source>
        <dbReference type="ARBA" id="ARBA00023180"/>
    </source>
</evidence>
<proteinExistence type="inferred from homology"/>
<dbReference type="AlphaFoldDB" id="A0AAN7SQD6"/>
<keyword evidence="4" id="KW-0325">Glycoprotein</keyword>
<feature type="chain" id="PRO_5042851258" description="Myrosinase 1-like" evidence="7">
    <location>
        <begin position="19"/>
        <end position="568"/>
    </location>
</feature>
<feature type="signal peptide" evidence="7">
    <location>
        <begin position="1"/>
        <end position="18"/>
    </location>
</feature>
<comment type="similarity">
    <text evidence="1 6">Belongs to the glycosyl hydrolase 1 family.</text>
</comment>
<sequence length="568" mass="64198">MLFVLVTLLFISKSNVFGRSLPDDLLVGTATSAYQVEGAWNLDGKGENIWDRFVHTRPDKIVDRSTGDVACDSYNKYKSDVELMKNAGFQFYRFSISWSRILPHGYSNVINPNGIYYYNNLINVLLENGIVPVVTLYHFDLPQVLQDLGGWTNAKVVKWFEDFAGVVFDHFADRVKVWITINEPKQVCSYGYGVGMLAPGIESSGLGEYMCARNLLLAHASAYHLYKKRYGVWYEPSSEADVEATERQRQFDFGIYTHPIYSGDFPDVVKSAVANRSKYEGFSESRLPVLTGEEVNFIKSTSDFFGLNYYTSFYVRDKVPDPIGAPSSTKDANVDLYQDPSWPSSSVASFKSVPWGLRKLLGYIKQHYGDPEIVIGENGFPDLGEFNDCTKIQFFLDHLSAVLDAIDTYGARVKLYTAWSLIDNFEWSQGYRARFGFYAVNFTSPDLARSPKLSAKFFQDLLNSRVLPIQLKLLQFINNQRQCLRHINLEYDNDSNESVNDNEMMKTLSVIVFLFVGFAVTATLAEKCTCKCVSDCKSGQIHPAADCVRGFTPCCRGDPGDWSNCKFV</sequence>
<dbReference type="PRINTS" id="PR00131">
    <property type="entry name" value="GLHYDRLASE1"/>
</dbReference>
<dbReference type="SUPFAM" id="SSF51445">
    <property type="entry name" value="(Trans)glycosidases"/>
    <property type="match status" value="1"/>
</dbReference>
<protein>
    <recommendedName>
        <fullName evidence="10">Myrosinase 1-like</fullName>
    </recommendedName>
</protein>
<dbReference type="Pfam" id="PF00232">
    <property type="entry name" value="Glyco_hydro_1"/>
    <property type="match status" value="1"/>
</dbReference>
<keyword evidence="7" id="KW-0732">Signal</keyword>
<name>A0AAN7SQD6_9COLE</name>
<gene>
    <name evidence="8" type="ORF">RN001_010561</name>
</gene>
<evidence type="ECO:0000313" key="9">
    <source>
        <dbReference type="Proteomes" id="UP001353858"/>
    </source>
</evidence>
<dbReference type="InterPro" id="IPR001360">
    <property type="entry name" value="Glyco_hydro_1"/>
</dbReference>
<dbReference type="FunFam" id="3.20.20.80:FF:000013">
    <property type="entry name" value="lactase-phlorizin hydrolase"/>
    <property type="match status" value="1"/>
</dbReference>
<keyword evidence="3" id="KW-0378">Hydrolase</keyword>